<evidence type="ECO:0000259" key="3">
    <source>
        <dbReference type="PROSITE" id="PS51832"/>
    </source>
</evidence>
<dbReference type="PANTHER" id="PTHR45228:SF5">
    <property type="entry name" value="CYCLIC DI-GMP PHOSPHODIESTERASE VC_1348-RELATED"/>
    <property type="match status" value="1"/>
</dbReference>
<evidence type="ECO:0000313" key="4">
    <source>
        <dbReference type="EMBL" id="AOO65869.1"/>
    </source>
</evidence>
<dbReference type="InterPro" id="IPR001789">
    <property type="entry name" value="Sig_transdc_resp-reg_receiver"/>
</dbReference>
<feature type="modified residue" description="4-aspartylphosphate" evidence="1">
    <location>
        <position position="52"/>
    </location>
</feature>
<dbReference type="SMART" id="SM00448">
    <property type="entry name" value="REC"/>
    <property type="match status" value="1"/>
</dbReference>
<protein>
    <submittedName>
        <fullName evidence="4">Response regulator</fullName>
    </submittedName>
</protein>
<dbReference type="AlphaFoldDB" id="A0A1D7TLJ2"/>
<sequence length="349" mass="39016">METILIVDDTPENLMILSEILKPFYTVKVANNGLKALNLIAAGHIPDIILLDVMMPEISGYEVCKKLKNDPLTRNIPIIFVTALSECKDEAEGLSLGAVDYITKPVNASIVLARIKTQVSLIQYQRNLEQKLAERTEEIVLTRMEVIRQLGRAAEYKDNETGTHILRMSAFTKIIAQKIGLDNVRAELIFLSAPMHDIGKIGTPDYILRKEGALSAEEWKIVKEHPLQGAEIIGNHQSALLQTARVVALTHHEKFDGTGYPYGIKGFNIPLAGRIVAIADVFDALTSKRPYKEPWSVERAVAYLTSERGKHFDPELVDAFLECMEEITTIMAQFKDAPQKAFDALHVKR</sequence>
<dbReference type="InterPro" id="IPR052020">
    <property type="entry name" value="Cyclic_di-GMP/3'3'-cGAMP_PDE"/>
</dbReference>
<reference evidence="5" key="1">
    <citation type="submission" date="2016-08" db="EMBL/GenBank/DDBJ databases">
        <title>Complete genome sequence of the organohalide-respiring Epsilonproteobacterium Sulfurospirillum halorespirans.</title>
        <authorList>
            <person name="Goris T."/>
            <person name="Zimmermann J."/>
            <person name="Schenz B."/>
            <person name="Lemos M."/>
            <person name="Hackermueller J."/>
            <person name="Diekert G."/>
        </authorList>
    </citation>
    <scope>NUCLEOTIDE SEQUENCE [LARGE SCALE GENOMIC DNA]</scope>
    <source>
        <strain>DSM 13726</strain>
        <strain evidence="5">PCE-M2</strain>
    </source>
</reference>
<evidence type="ECO:0000256" key="1">
    <source>
        <dbReference type="PROSITE-ProRule" id="PRU00169"/>
    </source>
</evidence>
<dbReference type="SUPFAM" id="SSF109604">
    <property type="entry name" value="HD-domain/PDEase-like"/>
    <property type="match status" value="1"/>
</dbReference>
<keyword evidence="1" id="KW-0597">Phosphoprotein</keyword>
<dbReference type="Pfam" id="PF00072">
    <property type="entry name" value="Response_reg"/>
    <property type="match status" value="1"/>
</dbReference>
<name>A0A1D7TLJ2_9BACT</name>
<dbReference type="PANTHER" id="PTHR45228">
    <property type="entry name" value="CYCLIC DI-GMP PHOSPHODIESTERASE TM_0186-RELATED"/>
    <property type="match status" value="1"/>
</dbReference>
<organism evidence="4 5">
    <name type="scientific">Sulfurospirillum halorespirans DSM 13726</name>
    <dbReference type="NCBI Taxonomy" id="1193502"/>
    <lineage>
        <taxon>Bacteria</taxon>
        <taxon>Pseudomonadati</taxon>
        <taxon>Campylobacterota</taxon>
        <taxon>Epsilonproteobacteria</taxon>
        <taxon>Campylobacterales</taxon>
        <taxon>Sulfurospirillaceae</taxon>
        <taxon>Sulfurospirillum</taxon>
    </lineage>
</organism>
<evidence type="ECO:0000259" key="2">
    <source>
        <dbReference type="PROSITE" id="PS50110"/>
    </source>
</evidence>
<dbReference type="GO" id="GO:0000160">
    <property type="term" value="P:phosphorelay signal transduction system"/>
    <property type="evidence" value="ECO:0007669"/>
    <property type="project" value="InterPro"/>
</dbReference>
<feature type="domain" description="HD-GYP" evidence="3">
    <location>
        <begin position="139"/>
        <end position="336"/>
    </location>
</feature>
<dbReference type="Gene3D" id="3.40.50.2300">
    <property type="match status" value="1"/>
</dbReference>
<dbReference type="InterPro" id="IPR011006">
    <property type="entry name" value="CheY-like_superfamily"/>
</dbReference>
<dbReference type="STRING" id="1193502.SHALO_2104"/>
<dbReference type="CDD" id="cd19920">
    <property type="entry name" value="REC_PA4781-like"/>
    <property type="match status" value="1"/>
</dbReference>
<proteinExistence type="predicted"/>
<dbReference type="InterPro" id="IPR003607">
    <property type="entry name" value="HD/PDEase_dom"/>
</dbReference>
<dbReference type="CDD" id="cd00077">
    <property type="entry name" value="HDc"/>
    <property type="match status" value="1"/>
</dbReference>
<dbReference type="SMART" id="SM00471">
    <property type="entry name" value="HDc"/>
    <property type="match status" value="1"/>
</dbReference>
<dbReference type="Pfam" id="PF13487">
    <property type="entry name" value="HD_5"/>
    <property type="match status" value="1"/>
</dbReference>
<gene>
    <name evidence="4" type="ORF">SHALO_2104</name>
</gene>
<evidence type="ECO:0000313" key="5">
    <source>
        <dbReference type="Proteomes" id="UP000094609"/>
    </source>
</evidence>
<dbReference type="Gene3D" id="1.10.3210.10">
    <property type="entry name" value="Hypothetical protein af1432"/>
    <property type="match status" value="1"/>
</dbReference>
<dbReference type="EMBL" id="CP017111">
    <property type="protein sequence ID" value="AOO65869.1"/>
    <property type="molecule type" value="Genomic_DNA"/>
</dbReference>
<accession>A0A1D7TLJ2</accession>
<dbReference type="RefSeq" id="WP_069478496.1">
    <property type="nucleotide sequence ID" value="NZ_CP017111.1"/>
</dbReference>
<dbReference type="InterPro" id="IPR037522">
    <property type="entry name" value="HD_GYP_dom"/>
</dbReference>
<dbReference type="Proteomes" id="UP000094609">
    <property type="component" value="Chromosome"/>
</dbReference>
<feature type="domain" description="Response regulatory" evidence="2">
    <location>
        <begin position="3"/>
        <end position="119"/>
    </location>
</feature>
<keyword evidence="5" id="KW-1185">Reference proteome</keyword>
<dbReference type="SUPFAM" id="SSF52172">
    <property type="entry name" value="CheY-like"/>
    <property type="match status" value="1"/>
</dbReference>
<dbReference type="PROSITE" id="PS51832">
    <property type="entry name" value="HD_GYP"/>
    <property type="match status" value="1"/>
</dbReference>
<dbReference type="PROSITE" id="PS50110">
    <property type="entry name" value="RESPONSE_REGULATORY"/>
    <property type="match status" value="1"/>
</dbReference>
<dbReference type="KEGG" id="shal:SHALO_2104"/>
<dbReference type="PATRIC" id="fig|1193502.14.peg.2132"/>